<dbReference type="GO" id="GO:0016747">
    <property type="term" value="F:acyltransferase activity, transferring groups other than amino-acyl groups"/>
    <property type="evidence" value="ECO:0007669"/>
    <property type="project" value="InterPro"/>
</dbReference>
<feature type="transmembrane region" description="Helical" evidence="1">
    <location>
        <begin position="153"/>
        <end position="179"/>
    </location>
</feature>
<name>A0A423IG22_9PSED</name>
<comment type="caution">
    <text evidence="3">The sequence shown here is derived from an EMBL/GenBank/DDBJ whole genome shotgun (WGS) entry which is preliminary data.</text>
</comment>
<dbReference type="Proteomes" id="UP000285636">
    <property type="component" value="Unassembled WGS sequence"/>
</dbReference>
<feature type="transmembrane region" description="Helical" evidence="1">
    <location>
        <begin position="324"/>
        <end position="342"/>
    </location>
</feature>
<dbReference type="InterPro" id="IPR050879">
    <property type="entry name" value="Acyltransferase_3"/>
</dbReference>
<dbReference type="GO" id="GO:0009103">
    <property type="term" value="P:lipopolysaccharide biosynthetic process"/>
    <property type="evidence" value="ECO:0007669"/>
    <property type="project" value="TreeGrafter"/>
</dbReference>
<dbReference type="GO" id="GO:0016020">
    <property type="term" value="C:membrane"/>
    <property type="evidence" value="ECO:0007669"/>
    <property type="project" value="TreeGrafter"/>
</dbReference>
<evidence type="ECO:0000313" key="4">
    <source>
        <dbReference type="Proteomes" id="UP000285636"/>
    </source>
</evidence>
<feature type="transmembrane region" description="Helical" evidence="1">
    <location>
        <begin position="12"/>
        <end position="30"/>
    </location>
</feature>
<feature type="transmembrane region" description="Helical" evidence="1">
    <location>
        <begin position="199"/>
        <end position="215"/>
    </location>
</feature>
<feature type="transmembrane region" description="Helical" evidence="1">
    <location>
        <begin position="283"/>
        <end position="304"/>
    </location>
</feature>
<accession>A0A423IG22</accession>
<feature type="domain" description="Acyltransferase 3" evidence="2">
    <location>
        <begin position="5"/>
        <end position="338"/>
    </location>
</feature>
<dbReference type="EMBL" id="MOBK01000001">
    <property type="protein sequence ID" value="RON24376.1"/>
    <property type="molecule type" value="Genomic_DNA"/>
</dbReference>
<keyword evidence="1" id="KW-1133">Transmembrane helix</keyword>
<dbReference type="PANTHER" id="PTHR23028:SF53">
    <property type="entry name" value="ACYL_TRANSF_3 DOMAIN-CONTAINING PROTEIN"/>
    <property type="match status" value="1"/>
</dbReference>
<dbReference type="RefSeq" id="WP_123431771.1">
    <property type="nucleotide sequence ID" value="NZ_MOBK01000001.1"/>
</dbReference>
<dbReference type="AlphaFoldDB" id="A0A423IG22"/>
<organism evidence="3 4">
    <name type="scientific">Pseudomonas brassicacearum</name>
    <dbReference type="NCBI Taxonomy" id="930166"/>
    <lineage>
        <taxon>Bacteria</taxon>
        <taxon>Pseudomonadati</taxon>
        <taxon>Pseudomonadota</taxon>
        <taxon>Gammaproteobacteria</taxon>
        <taxon>Pseudomonadales</taxon>
        <taxon>Pseudomonadaceae</taxon>
        <taxon>Pseudomonas</taxon>
    </lineage>
</organism>
<gene>
    <name evidence="3" type="ORF">BK660_01510</name>
</gene>
<dbReference type="PANTHER" id="PTHR23028">
    <property type="entry name" value="ACETYLTRANSFERASE"/>
    <property type="match status" value="1"/>
</dbReference>
<dbReference type="InterPro" id="IPR002656">
    <property type="entry name" value="Acyl_transf_3_dom"/>
</dbReference>
<keyword evidence="1" id="KW-0812">Transmembrane</keyword>
<feature type="transmembrane region" description="Helical" evidence="1">
    <location>
        <begin position="83"/>
        <end position="101"/>
    </location>
</feature>
<feature type="transmembrane region" description="Helical" evidence="1">
    <location>
        <begin position="227"/>
        <end position="246"/>
    </location>
</feature>
<feature type="transmembrane region" description="Helical" evidence="1">
    <location>
        <begin position="113"/>
        <end position="132"/>
    </location>
</feature>
<evidence type="ECO:0000313" key="3">
    <source>
        <dbReference type="EMBL" id="RON24376.1"/>
    </source>
</evidence>
<dbReference type="Pfam" id="PF01757">
    <property type="entry name" value="Acyl_transf_3"/>
    <property type="match status" value="1"/>
</dbReference>
<proteinExistence type="predicted"/>
<reference evidence="3 4" key="1">
    <citation type="submission" date="2016-10" db="EMBL/GenBank/DDBJ databases">
        <title>Comparative genome analysis of multiple Pseudomonas spp. focuses on biocontrol and plant growth promoting traits.</title>
        <authorList>
            <person name="Tao X.-Y."/>
            <person name="Taylor C.G."/>
        </authorList>
    </citation>
    <scope>NUCLEOTIDE SEQUENCE [LARGE SCALE GENOMIC DNA]</scope>
    <source>
        <strain evidence="3 4">38D7</strain>
    </source>
</reference>
<feature type="transmembrane region" description="Helical" evidence="1">
    <location>
        <begin position="36"/>
        <end position="62"/>
    </location>
</feature>
<evidence type="ECO:0000256" key="1">
    <source>
        <dbReference type="SAM" id="Phobius"/>
    </source>
</evidence>
<keyword evidence="1" id="KW-0472">Membrane</keyword>
<evidence type="ECO:0000259" key="2">
    <source>
        <dbReference type="Pfam" id="PF01757"/>
    </source>
</evidence>
<sequence>MTKNLDIEVMRAYAITITIVAHLGLLNPTWDSWIGYYWLGGGVDLFFCISGFLITSSLLLSLTRKQPFTTFAGKFWIRRLFRLWPAALLWATVTLIISEVFDVSRTFGPVEDVRLSWLAGLFNVENLVIWWTHASAKPTPIWHYWSLSLEEQFYIVLPILLFFSATRKYIAVFMLAFAVYQSTHIRPWGELLWFIRSDALIYGSLIAFAWHNYGAKLSRAFAAGKKIYWQLAFALVLPMPVLLSKISATPYYMGLVAVSAGMVILLCSANKDLTGNQNPVKTALVYIGSRSYSIYLIHFPVFAVLRELVLTSGISDMTAEFDKIVATVVAMSATVLLAEFSFRKVETPLRDYGRKLSENWGKSPARDTLASSAA</sequence>
<protein>
    <recommendedName>
        <fullName evidence="2">Acyltransferase 3 domain-containing protein</fullName>
    </recommendedName>
</protein>
<feature type="transmembrane region" description="Helical" evidence="1">
    <location>
        <begin position="252"/>
        <end position="271"/>
    </location>
</feature>